<evidence type="ECO:0000313" key="4">
    <source>
        <dbReference type="EMBL" id="SNV42760.1"/>
    </source>
</evidence>
<feature type="domain" description="TonB C-terminal" evidence="3">
    <location>
        <begin position="350"/>
        <end position="442"/>
    </location>
</feature>
<dbReference type="InterPro" id="IPR051045">
    <property type="entry name" value="TonB-dependent_transducer"/>
</dbReference>
<feature type="transmembrane region" description="Helical" evidence="2">
    <location>
        <begin position="251"/>
        <end position="268"/>
    </location>
</feature>
<dbReference type="InterPro" id="IPR037682">
    <property type="entry name" value="TonB_C"/>
</dbReference>
<dbReference type="Gene3D" id="3.30.1150.10">
    <property type="match status" value="1"/>
</dbReference>
<dbReference type="PANTHER" id="PTHR33446:SF2">
    <property type="entry name" value="PROTEIN TONB"/>
    <property type="match status" value="1"/>
</dbReference>
<accession>A0AAJ4XA44</accession>
<dbReference type="GO" id="GO:0055085">
    <property type="term" value="P:transmembrane transport"/>
    <property type="evidence" value="ECO:0007669"/>
    <property type="project" value="InterPro"/>
</dbReference>
<organism evidence="4 5">
    <name type="scientific">Sphingobacterium mizutaii</name>
    <dbReference type="NCBI Taxonomy" id="1010"/>
    <lineage>
        <taxon>Bacteria</taxon>
        <taxon>Pseudomonadati</taxon>
        <taxon>Bacteroidota</taxon>
        <taxon>Sphingobacteriia</taxon>
        <taxon>Sphingobacteriales</taxon>
        <taxon>Sphingobacteriaceae</taxon>
        <taxon>Sphingobacterium</taxon>
    </lineage>
</organism>
<keyword evidence="2" id="KW-0812">Transmembrane</keyword>
<evidence type="ECO:0000313" key="5">
    <source>
        <dbReference type="Proteomes" id="UP000215355"/>
    </source>
</evidence>
<sequence length="442" mass="50411">MTYLLISNLSLALFFLIYRYGLRKLTFFNLNRWYLLGSVLMAYLLPLFLFVELQVPEIIQITLPVLDLTPKAAQVNPAAIETMAQQPSWFSANWMLLGYWLGVLIASGLLLYRVLHLLVDRWSVRNIHGSYSFFNIVKLNVKNEDSKMIQEHEYIHVKQGHSYDIMFMEIIRVFNWFNPSLIWIREELKYQHEFIVDEQFSGNKVAYAELLVAYAMNVHPNQLSHEFSNKSLLKERINMIFKDKSNTRNRLFYLSILPLAVLILGLVINCKSPNKEKTESEAVIAESPTTEASGDSTVIIEEEPKVSNNIEGSPKKFEKARGSLPSASGQQTENEIFDYKKVEIKPTYPGGIDQFRKDVLEAYQFPQAAIDAGIRGTIELSFVIDKEGKIGDIKLIKDLSYGTGQAGVLAIKSAKDWKPGIVNGKPVPVKYTLPIRMDLSQM</sequence>
<gene>
    <name evidence="4" type="ORF">SAMEA4412673_00698</name>
</gene>
<keyword evidence="2" id="KW-1133">Transmembrane helix</keyword>
<feature type="transmembrane region" description="Helical" evidence="2">
    <location>
        <begin position="34"/>
        <end position="51"/>
    </location>
</feature>
<evidence type="ECO:0000259" key="3">
    <source>
        <dbReference type="PROSITE" id="PS52015"/>
    </source>
</evidence>
<dbReference type="SUPFAM" id="SSF74653">
    <property type="entry name" value="TolA/TonB C-terminal domain"/>
    <property type="match status" value="1"/>
</dbReference>
<dbReference type="KEGG" id="smiz:4412673_00698"/>
<evidence type="ECO:0000256" key="2">
    <source>
        <dbReference type="SAM" id="Phobius"/>
    </source>
</evidence>
<dbReference type="PANTHER" id="PTHR33446">
    <property type="entry name" value="PROTEIN TONB-RELATED"/>
    <property type="match status" value="1"/>
</dbReference>
<feature type="region of interest" description="Disordered" evidence="1">
    <location>
        <begin position="310"/>
        <end position="329"/>
    </location>
</feature>
<dbReference type="Pfam" id="PF03544">
    <property type="entry name" value="TonB_C"/>
    <property type="match status" value="1"/>
</dbReference>
<dbReference type="PROSITE" id="PS52015">
    <property type="entry name" value="TONB_CTD"/>
    <property type="match status" value="1"/>
</dbReference>
<feature type="transmembrane region" description="Helical" evidence="2">
    <location>
        <begin position="6"/>
        <end position="22"/>
    </location>
</feature>
<keyword evidence="2" id="KW-0472">Membrane</keyword>
<evidence type="ECO:0000256" key="1">
    <source>
        <dbReference type="SAM" id="MobiDB-lite"/>
    </source>
</evidence>
<dbReference type="GO" id="GO:0098797">
    <property type="term" value="C:plasma membrane protein complex"/>
    <property type="evidence" value="ECO:0007669"/>
    <property type="project" value="TreeGrafter"/>
</dbReference>
<feature type="transmembrane region" description="Helical" evidence="2">
    <location>
        <begin position="97"/>
        <end position="115"/>
    </location>
</feature>
<dbReference type="AlphaFoldDB" id="A0AAJ4XA44"/>
<name>A0AAJ4XA44_9SPHI</name>
<protein>
    <submittedName>
        <fullName evidence="4">Antirepressor regulating drug resistance, predicted signal transduction N-terminal membrane component</fullName>
    </submittedName>
</protein>
<dbReference type="Proteomes" id="UP000215355">
    <property type="component" value="Chromosome 1"/>
</dbReference>
<reference evidence="4 5" key="1">
    <citation type="submission" date="2017-06" db="EMBL/GenBank/DDBJ databases">
        <authorList>
            <consortium name="Pathogen Informatics"/>
        </authorList>
    </citation>
    <scope>NUCLEOTIDE SEQUENCE [LARGE SCALE GENOMIC DNA]</scope>
    <source>
        <strain evidence="4 5">NCTC12149</strain>
    </source>
</reference>
<dbReference type="EMBL" id="LT906468">
    <property type="protein sequence ID" value="SNV42760.1"/>
    <property type="molecule type" value="Genomic_DNA"/>
</dbReference>
<proteinExistence type="predicted"/>
<dbReference type="GO" id="GO:0031992">
    <property type="term" value="F:energy transducer activity"/>
    <property type="evidence" value="ECO:0007669"/>
    <property type="project" value="TreeGrafter"/>
</dbReference>